<dbReference type="EMBL" id="QGMY01000002">
    <property type="protein sequence ID" value="PWR74497.1"/>
    <property type="molecule type" value="Genomic_DNA"/>
</dbReference>
<keyword evidence="3" id="KW-1185">Reference proteome</keyword>
<dbReference type="InterPro" id="IPR041633">
    <property type="entry name" value="Polbeta"/>
</dbReference>
<dbReference type="RefSeq" id="WP_109967778.1">
    <property type="nucleotide sequence ID" value="NZ_CP176093.1"/>
</dbReference>
<sequence length="43" mass="4946">MGLFGSSIRGEAFPNSDIDIIVAFQENREIFDNYMDLKSFLED</sequence>
<proteinExistence type="predicted"/>
<dbReference type="Pfam" id="PF18765">
    <property type="entry name" value="Polbeta"/>
    <property type="match status" value="1"/>
</dbReference>
<reference evidence="2 3" key="1">
    <citation type="submission" date="2018-05" db="EMBL/GenBank/DDBJ databases">
        <title>Draft genome of Methanospirillum lacunae Ki8-1.</title>
        <authorList>
            <person name="Dueholm M.S."/>
            <person name="Nielsen P.H."/>
            <person name="Bakmann L.F."/>
            <person name="Otzen D.E."/>
        </authorList>
    </citation>
    <scope>NUCLEOTIDE SEQUENCE [LARGE SCALE GENOMIC DNA]</scope>
    <source>
        <strain evidence="2 3">Ki8-1</strain>
    </source>
</reference>
<evidence type="ECO:0000313" key="2">
    <source>
        <dbReference type="EMBL" id="PWR74497.1"/>
    </source>
</evidence>
<dbReference type="InterPro" id="IPR043519">
    <property type="entry name" value="NT_sf"/>
</dbReference>
<gene>
    <name evidence="2" type="ORF">DK846_02060</name>
</gene>
<accession>A0A2V2NDR3</accession>
<comment type="caution">
    <text evidence="2">The sequence shown here is derived from an EMBL/GenBank/DDBJ whole genome shotgun (WGS) entry which is preliminary data.</text>
</comment>
<dbReference type="Proteomes" id="UP000245657">
    <property type="component" value="Unassembled WGS sequence"/>
</dbReference>
<feature type="domain" description="Polymerase beta nucleotidyltransferase" evidence="1">
    <location>
        <begin position="3"/>
        <end position="43"/>
    </location>
</feature>
<evidence type="ECO:0000313" key="3">
    <source>
        <dbReference type="Proteomes" id="UP000245657"/>
    </source>
</evidence>
<evidence type="ECO:0000259" key="1">
    <source>
        <dbReference type="Pfam" id="PF18765"/>
    </source>
</evidence>
<dbReference type="CDD" id="cd05403">
    <property type="entry name" value="NT_KNTase_like"/>
    <property type="match status" value="1"/>
</dbReference>
<dbReference type="GeneID" id="97549316"/>
<protein>
    <recommendedName>
        <fullName evidence="1">Polymerase beta nucleotidyltransferase domain-containing protein</fullName>
    </recommendedName>
</protein>
<organism evidence="2 3">
    <name type="scientific">Methanospirillum lacunae</name>
    <dbReference type="NCBI Taxonomy" id="668570"/>
    <lineage>
        <taxon>Archaea</taxon>
        <taxon>Methanobacteriati</taxon>
        <taxon>Methanobacteriota</taxon>
        <taxon>Stenosarchaea group</taxon>
        <taxon>Methanomicrobia</taxon>
        <taxon>Methanomicrobiales</taxon>
        <taxon>Methanospirillaceae</taxon>
        <taxon>Methanospirillum</taxon>
    </lineage>
</organism>
<dbReference type="SUPFAM" id="SSF81301">
    <property type="entry name" value="Nucleotidyltransferase"/>
    <property type="match status" value="1"/>
</dbReference>
<dbReference type="AlphaFoldDB" id="A0A2V2NDR3"/>
<dbReference type="Gene3D" id="3.30.460.10">
    <property type="entry name" value="Beta Polymerase, domain 2"/>
    <property type="match status" value="1"/>
</dbReference>
<dbReference type="OrthoDB" id="61846at2157"/>
<name>A0A2V2NDR3_9EURY</name>